<comment type="caution">
    <text evidence="1">The sequence shown here is derived from an EMBL/GenBank/DDBJ whole genome shotgun (WGS) entry which is preliminary data.</text>
</comment>
<sequence>MKDLLPIGSVVTLKEGTKRLMIIGRLQQNVRTKKVYDYAGCLWPEGYMDKDSCYVFDHEDIDCLYYIGLQDIEEFNFRFELDEMIKKTSQ</sequence>
<evidence type="ECO:0000313" key="2">
    <source>
        <dbReference type="Proteomes" id="UP000265489"/>
    </source>
</evidence>
<proteinExistence type="predicted"/>
<dbReference type="Pfam" id="PF13780">
    <property type="entry name" value="DUF4176"/>
    <property type="match status" value="1"/>
</dbReference>
<name>A0A395WBH1_9FIRM</name>
<dbReference type="AlphaFoldDB" id="A0A395WBH1"/>
<dbReference type="Proteomes" id="UP000265489">
    <property type="component" value="Unassembled WGS sequence"/>
</dbReference>
<accession>A0A395WBH1</accession>
<dbReference type="InterPro" id="IPR025233">
    <property type="entry name" value="DUF4176"/>
</dbReference>
<dbReference type="GeneID" id="66579772"/>
<reference evidence="1 2" key="1">
    <citation type="submission" date="2018-08" db="EMBL/GenBank/DDBJ databases">
        <title>A genome reference for cultivated species of the human gut microbiota.</title>
        <authorList>
            <person name="Zou Y."/>
            <person name="Xue W."/>
            <person name="Luo G."/>
        </authorList>
    </citation>
    <scope>NUCLEOTIDE SEQUENCE [LARGE SCALE GENOMIC DNA]</scope>
    <source>
        <strain evidence="1 2">AF15-20</strain>
    </source>
</reference>
<organism evidence="1 2">
    <name type="scientific">Holdemanella biformis</name>
    <dbReference type="NCBI Taxonomy" id="1735"/>
    <lineage>
        <taxon>Bacteria</taxon>
        <taxon>Bacillati</taxon>
        <taxon>Bacillota</taxon>
        <taxon>Erysipelotrichia</taxon>
        <taxon>Erysipelotrichales</taxon>
        <taxon>Erysipelotrichaceae</taxon>
        <taxon>Holdemanella</taxon>
    </lineage>
</organism>
<evidence type="ECO:0000313" key="1">
    <source>
        <dbReference type="EMBL" id="RGU90958.1"/>
    </source>
</evidence>
<protein>
    <submittedName>
        <fullName evidence="1">DUF4176 domain-containing protein</fullName>
    </submittedName>
</protein>
<dbReference type="RefSeq" id="WP_003864067.1">
    <property type="nucleotide sequence ID" value="NZ_CABLCL010000021.1"/>
</dbReference>
<dbReference type="EMBL" id="QRYQ01000014">
    <property type="protein sequence ID" value="RGU90958.1"/>
    <property type="molecule type" value="Genomic_DNA"/>
</dbReference>
<gene>
    <name evidence="1" type="ORF">DWW32_07905</name>
</gene>